<dbReference type="NCBIfam" id="NF003651">
    <property type="entry name" value="PRK05286.2-4"/>
    <property type="match status" value="1"/>
</dbReference>
<feature type="binding site" evidence="11">
    <location>
        <position position="196"/>
    </location>
    <ligand>
        <name>substrate</name>
    </ligand>
</feature>
<comment type="function">
    <text evidence="1 11">Catalyzes the conversion of dihydroorotate to orotate with quinone as electron acceptor.</text>
</comment>
<evidence type="ECO:0000259" key="12">
    <source>
        <dbReference type="Pfam" id="PF01180"/>
    </source>
</evidence>
<comment type="similarity">
    <text evidence="4 11">Belongs to the dihydroorotate dehydrogenase family. Type 2 subfamily.</text>
</comment>
<evidence type="ECO:0000256" key="7">
    <source>
        <dbReference type="ARBA" id="ARBA00022975"/>
    </source>
</evidence>
<evidence type="ECO:0000256" key="4">
    <source>
        <dbReference type="ARBA" id="ARBA00005359"/>
    </source>
</evidence>
<keyword evidence="14" id="KW-1185">Reference proteome</keyword>
<feature type="binding site" evidence="11">
    <location>
        <position position="191"/>
    </location>
    <ligand>
        <name>substrate</name>
    </ligand>
</feature>
<evidence type="ECO:0000256" key="3">
    <source>
        <dbReference type="ARBA" id="ARBA00005161"/>
    </source>
</evidence>
<evidence type="ECO:0000256" key="1">
    <source>
        <dbReference type="ARBA" id="ARBA00003125"/>
    </source>
</evidence>
<dbReference type="NCBIfam" id="NF003652">
    <property type="entry name" value="PRK05286.2-5"/>
    <property type="match status" value="1"/>
</dbReference>
<comment type="subcellular location">
    <subcellularLocation>
        <location evidence="11">Cell membrane</location>
        <topology evidence="11">Peripheral membrane protein</topology>
    </subcellularLocation>
    <subcellularLocation>
        <location evidence="2">Membrane</location>
    </subcellularLocation>
</comment>
<dbReference type="Gene3D" id="3.20.20.70">
    <property type="entry name" value="Aldolase class I"/>
    <property type="match status" value="1"/>
</dbReference>
<dbReference type="InterPro" id="IPR013785">
    <property type="entry name" value="Aldolase_TIM"/>
</dbReference>
<dbReference type="EMBL" id="JADEVV010000030">
    <property type="protein sequence ID" value="MBE9254439.1"/>
    <property type="molecule type" value="Genomic_DNA"/>
</dbReference>
<keyword evidence="5 11" id="KW-0285">Flavoprotein</keyword>
<keyword evidence="7 11" id="KW-0665">Pyrimidine biosynthesis</keyword>
<feature type="binding site" evidence="11">
    <location>
        <position position="191"/>
    </location>
    <ligand>
        <name>FMN</name>
        <dbReference type="ChEBI" id="CHEBI:58210"/>
    </ligand>
</feature>
<feature type="active site" description="Nucleophile" evidence="11">
    <location>
        <position position="194"/>
    </location>
</feature>
<dbReference type="Proteomes" id="UP000658720">
    <property type="component" value="Unassembled WGS sequence"/>
</dbReference>
<dbReference type="PROSITE" id="PS00912">
    <property type="entry name" value="DHODEHASE_2"/>
    <property type="match status" value="1"/>
</dbReference>
<dbReference type="CDD" id="cd04738">
    <property type="entry name" value="DHOD_2_like"/>
    <property type="match status" value="1"/>
</dbReference>
<evidence type="ECO:0000256" key="9">
    <source>
        <dbReference type="ARBA" id="ARBA00023136"/>
    </source>
</evidence>
<proteinExistence type="inferred from homology"/>
<feature type="binding site" evidence="11">
    <location>
        <position position="316"/>
    </location>
    <ligand>
        <name>FMN</name>
        <dbReference type="ChEBI" id="CHEBI:58210"/>
    </ligand>
</feature>
<comment type="caution">
    <text evidence="13">The sequence shown here is derived from an EMBL/GenBank/DDBJ whole genome shotgun (WGS) entry which is preliminary data.</text>
</comment>
<dbReference type="InterPro" id="IPR005720">
    <property type="entry name" value="Dihydroorotate_DH_cat"/>
</dbReference>
<dbReference type="GO" id="GO:0106430">
    <property type="term" value="F:dihydroorotate dehydrogenase (quinone) activity"/>
    <property type="evidence" value="ECO:0007669"/>
    <property type="project" value="UniProtKB-EC"/>
</dbReference>
<comment type="catalytic activity">
    <reaction evidence="10 11">
        <text>(S)-dihydroorotate + a quinone = orotate + a quinol</text>
        <dbReference type="Rhea" id="RHEA:30187"/>
        <dbReference type="ChEBI" id="CHEBI:24646"/>
        <dbReference type="ChEBI" id="CHEBI:30839"/>
        <dbReference type="ChEBI" id="CHEBI:30864"/>
        <dbReference type="ChEBI" id="CHEBI:132124"/>
        <dbReference type="EC" id="1.3.5.2"/>
    </reaction>
</comment>
<dbReference type="InterPro" id="IPR001295">
    <property type="entry name" value="Dihydroorotate_DH_CS"/>
</dbReference>
<dbReference type="HAMAP" id="MF_00225">
    <property type="entry name" value="DHO_dh_type2"/>
    <property type="match status" value="1"/>
</dbReference>
<dbReference type="RefSeq" id="WP_194020031.1">
    <property type="nucleotide sequence ID" value="NZ_JADEVV010000030.1"/>
</dbReference>
<evidence type="ECO:0000256" key="11">
    <source>
        <dbReference type="HAMAP-Rule" id="MF_00225"/>
    </source>
</evidence>
<evidence type="ECO:0000256" key="5">
    <source>
        <dbReference type="ARBA" id="ARBA00022630"/>
    </source>
</evidence>
<evidence type="ECO:0000256" key="10">
    <source>
        <dbReference type="ARBA" id="ARBA00048639"/>
    </source>
</evidence>
<feature type="binding site" evidence="11">
    <location>
        <position position="101"/>
    </location>
    <ligand>
        <name>FMN</name>
        <dbReference type="ChEBI" id="CHEBI:58210"/>
    </ligand>
</feature>
<sequence length="374" mass="41014">MLRFARSLYPLILSVTKNDPERGHQRLIQTLKKVDAMHRHGFAVAMEQLERTFTHSDLRLQQSCWGLNFPNVLGLSAGCDKEGEAAAVWPALGFGFAELGAVTKHAQPGNDRPRLFRLPQDQAVLNRLGANNEGAVAMAAKLKRTWEYYPRTIPIGINLCKSKITPLDQAVEDYVFSFQTLAPVADYFVVNVSSPNTPGLRSLQESDELPRIFAGLQSANHWQKPILVKISPDLSWEAIAVIIDLVKEHNLAGIVATNTSTRRSGLKTKILPQTGQPIEEEAGGLSGQPIRDRATEVIRYIYQQTGGTIPIIGVGGIFTAEDAWEKIQAGASLLQLYTGWIYGGPWVVPDILQGLGEKLAAEGFSHISQVVGSE</sequence>
<keyword evidence="9 11" id="KW-0472">Membrane</keyword>
<organism evidence="13 14">
    <name type="scientific">Synechocystis salina LEGE 00031</name>
    <dbReference type="NCBI Taxonomy" id="1828736"/>
    <lineage>
        <taxon>Bacteria</taxon>
        <taxon>Bacillati</taxon>
        <taxon>Cyanobacteriota</taxon>
        <taxon>Cyanophyceae</taxon>
        <taxon>Synechococcales</taxon>
        <taxon>Merismopediaceae</taxon>
        <taxon>Synechocystis</taxon>
    </lineage>
</organism>
<feature type="domain" description="Dihydroorotate dehydrogenase catalytic" evidence="12">
    <location>
        <begin position="60"/>
        <end position="359"/>
    </location>
</feature>
<evidence type="ECO:0000256" key="6">
    <source>
        <dbReference type="ARBA" id="ARBA00022643"/>
    </source>
</evidence>
<comment type="pathway">
    <text evidence="3 11">Pyrimidine metabolism; UMP biosynthesis via de novo pathway; orotate from (S)-dihydroorotate (quinone route): step 1/1.</text>
</comment>
<accession>A0ABR9VSX7</accession>
<dbReference type="PANTHER" id="PTHR48109:SF4">
    <property type="entry name" value="DIHYDROOROTATE DEHYDROGENASE (QUINONE), MITOCHONDRIAL"/>
    <property type="match status" value="1"/>
</dbReference>
<feature type="binding site" evidence="11">
    <location>
        <begin position="258"/>
        <end position="259"/>
    </location>
    <ligand>
        <name>substrate</name>
    </ligand>
</feature>
<dbReference type="SUPFAM" id="SSF51395">
    <property type="entry name" value="FMN-linked oxidoreductases"/>
    <property type="match status" value="1"/>
</dbReference>
<feature type="binding site" evidence="11">
    <location>
        <position position="81"/>
    </location>
    <ligand>
        <name>substrate</name>
    </ligand>
</feature>
<dbReference type="PROSITE" id="PS00911">
    <property type="entry name" value="DHODEHASE_1"/>
    <property type="match status" value="1"/>
</dbReference>
<dbReference type="Pfam" id="PF01180">
    <property type="entry name" value="DHO_dh"/>
    <property type="match status" value="1"/>
</dbReference>
<feature type="binding site" evidence="11">
    <location>
        <position position="287"/>
    </location>
    <ligand>
        <name>FMN</name>
        <dbReference type="ChEBI" id="CHEBI:58210"/>
    </ligand>
</feature>
<dbReference type="NCBIfam" id="TIGR01036">
    <property type="entry name" value="pyrD_sub2"/>
    <property type="match status" value="1"/>
</dbReference>
<feature type="binding site" evidence="11">
    <location>
        <begin position="77"/>
        <end position="81"/>
    </location>
    <ligand>
        <name>FMN</name>
        <dbReference type="ChEBI" id="CHEBI:58210"/>
    </ligand>
</feature>
<keyword evidence="8 11" id="KW-0560">Oxidoreductase</keyword>
<feature type="binding site" evidence="11">
    <location>
        <position position="158"/>
    </location>
    <ligand>
        <name>FMN</name>
        <dbReference type="ChEBI" id="CHEBI:58210"/>
    </ligand>
</feature>
<evidence type="ECO:0000313" key="13">
    <source>
        <dbReference type="EMBL" id="MBE9254439.1"/>
    </source>
</evidence>
<comment type="cofactor">
    <cofactor evidence="11">
        <name>FMN</name>
        <dbReference type="ChEBI" id="CHEBI:58210"/>
    </cofactor>
    <text evidence="11">Binds 1 FMN per subunit.</text>
</comment>
<evidence type="ECO:0000256" key="8">
    <source>
        <dbReference type="ARBA" id="ARBA00023002"/>
    </source>
</evidence>
<dbReference type="InterPro" id="IPR050074">
    <property type="entry name" value="DHO_dehydrogenase"/>
</dbReference>
<gene>
    <name evidence="11" type="primary">pyrD</name>
    <name evidence="13" type="ORF">IQ217_11415</name>
</gene>
<name>A0ABR9VSX7_9SYNC</name>
<protein>
    <recommendedName>
        <fullName evidence="11">Dihydroorotate dehydrogenase (quinone)</fullName>
        <ecNumber evidence="11">1.3.5.2</ecNumber>
    </recommendedName>
    <alternativeName>
        <fullName evidence="11">DHOdehase</fullName>
        <shortName evidence="11">DHOD</shortName>
        <shortName evidence="11">DHODase</shortName>
    </alternativeName>
    <alternativeName>
        <fullName evidence="11">Dihydroorotate oxidase</fullName>
    </alternativeName>
</protein>
<keyword evidence="11" id="KW-1003">Cell membrane</keyword>
<reference evidence="13 14" key="1">
    <citation type="submission" date="2020-10" db="EMBL/GenBank/DDBJ databases">
        <authorList>
            <person name="Castelo-Branco R."/>
            <person name="Eusebio N."/>
            <person name="Adriana R."/>
            <person name="Vieira A."/>
            <person name="Brugerolle De Fraissinette N."/>
            <person name="Rezende De Castro R."/>
            <person name="Schneider M.P."/>
            <person name="Vasconcelos V."/>
            <person name="Leao P.N."/>
        </authorList>
    </citation>
    <scope>NUCLEOTIDE SEQUENCE [LARGE SCALE GENOMIC DNA]</scope>
    <source>
        <strain evidence="13 14">LEGE 00031</strain>
    </source>
</reference>
<comment type="caution">
    <text evidence="11">Lacks conserved residue(s) required for the propagation of feature annotation.</text>
</comment>
<evidence type="ECO:0000256" key="2">
    <source>
        <dbReference type="ARBA" id="ARBA00004370"/>
    </source>
</evidence>
<comment type="subunit">
    <text evidence="11">Monomer.</text>
</comment>
<keyword evidence="6 11" id="KW-0288">FMN</keyword>
<dbReference type="InterPro" id="IPR005719">
    <property type="entry name" value="Dihydroorotate_DH_2"/>
</dbReference>
<dbReference type="PANTHER" id="PTHR48109">
    <property type="entry name" value="DIHYDROOROTATE DEHYDROGENASE (QUINONE), MITOCHONDRIAL-RELATED"/>
    <property type="match status" value="1"/>
</dbReference>
<feature type="binding site" evidence="11">
    <location>
        <begin position="337"/>
        <end position="338"/>
    </location>
    <ligand>
        <name>FMN</name>
        <dbReference type="ChEBI" id="CHEBI:58210"/>
    </ligand>
</feature>
<dbReference type="EC" id="1.3.5.2" evidence="11"/>
<feature type="binding site" evidence="11">
    <location>
        <position position="229"/>
    </location>
    <ligand>
        <name>FMN</name>
        <dbReference type="ChEBI" id="CHEBI:58210"/>
    </ligand>
</feature>
<feature type="binding site" evidence="11">
    <location>
        <position position="257"/>
    </location>
    <ligand>
        <name>FMN</name>
        <dbReference type="ChEBI" id="CHEBI:58210"/>
    </ligand>
</feature>
<evidence type="ECO:0000313" key="14">
    <source>
        <dbReference type="Proteomes" id="UP000658720"/>
    </source>
</evidence>